<name>A0A2G2VL73_CAPBA</name>
<evidence type="ECO:0000313" key="1">
    <source>
        <dbReference type="EMBL" id="PHT33734.1"/>
    </source>
</evidence>
<protein>
    <recommendedName>
        <fullName evidence="3">Phytocyanin domain-containing protein</fullName>
    </recommendedName>
</protein>
<comment type="caution">
    <text evidence="1">The sequence shown here is derived from an EMBL/GenBank/DDBJ whole genome shotgun (WGS) entry which is preliminary data.</text>
</comment>
<sequence>MLSNSRDIIGRYTSGQMNKEARAISQPFMHVVQFEDNIMLTTCIKQIKKPSKVAHQVVMLPPLTSGNDVITLTSPGKKWYIRGISKYCEKGVKLAITVLAAELGAPAALPSSLSGPASWISPNFKFVAMVVAA</sequence>
<evidence type="ECO:0008006" key="3">
    <source>
        <dbReference type="Google" id="ProtNLM"/>
    </source>
</evidence>
<accession>A0A2G2VL73</accession>
<dbReference type="Gene3D" id="2.60.40.420">
    <property type="entry name" value="Cupredoxins - blue copper proteins"/>
    <property type="match status" value="1"/>
</dbReference>
<dbReference type="OrthoDB" id="687943at2759"/>
<dbReference type="Proteomes" id="UP000224567">
    <property type="component" value="Unassembled WGS sequence"/>
</dbReference>
<dbReference type="SUPFAM" id="SSF49503">
    <property type="entry name" value="Cupredoxins"/>
    <property type="match status" value="1"/>
</dbReference>
<dbReference type="AlphaFoldDB" id="A0A2G2VL73"/>
<proteinExistence type="predicted"/>
<keyword evidence="2" id="KW-1185">Reference proteome</keyword>
<evidence type="ECO:0000313" key="2">
    <source>
        <dbReference type="Proteomes" id="UP000224567"/>
    </source>
</evidence>
<organism evidence="1 2">
    <name type="scientific">Capsicum baccatum</name>
    <name type="common">Peruvian pepper</name>
    <dbReference type="NCBI Taxonomy" id="33114"/>
    <lineage>
        <taxon>Eukaryota</taxon>
        <taxon>Viridiplantae</taxon>
        <taxon>Streptophyta</taxon>
        <taxon>Embryophyta</taxon>
        <taxon>Tracheophyta</taxon>
        <taxon>Spermatophyta</taxon>
        <taxon>Magnoliopsida</taxon>
        <taxon>eudicotyledons</taxon>
        <taxon>Gunneridae</taxon>
        <taxon>Pentapetalae</taxon>
        <taxon>asterids</taxon>
        <taxon>lamiids</taxon>
        <taxon>Solanales</taxon>
        <taxon>Solanaceae</taxon>
        <taxon>Solanoideae</taxon>
        <taxon>Capsiceae</taxon>
        <taxon>Capsicum</taxon>
    </lineage>
</organism>
<dbReference type="EMBL" id="MLFT02000011">
    <property type="protein sequence ID" value="PHT33734.1"/>
    <property type="molecule type" value="Genomic_DNA"/>
</dbReference>
<dbReference type="InterPro" id="IPR008972">
    <property type="entry name" value="Cupredoxin"/>
</dbReference>
<reference evidence="2" key="2">
    <citation type="journal article" date="2017" name="J. Anim. Genet.">
        <title>Multiple reference genome sequences of hot pepper reveal the massive evolution of plant disease resistance genes by retroduplication.</title>
        <authorList>
            <person name="Kim S."/>
            <person name="Park J."/>
            <person name="Yeom S.-I."/>
            <person name="Kim Y.-M."/>
            <person name="Seo E."/>
            <person name="Kim K.-T."/>
            <person name="Kim M.-S."/>
            <person name="Lee J.M."/>
            <person name="Cheong K."/>
            <person name="Shin H.-S."/>
            <person name="Kim S.-B."/>
            <person name="Han K."/>
            <person name="Lee J."/>
            <person name="Park M."/>
            <person name="Lee H.-A."/>
            <person name="Lee H.-Y."/>
            <person name="Lee Y."/>
            <person name="Oh S."/>
            <person name="Lee J.H."/>
            <person name="Choi E."/>
            <person name="Choi E."/>
            <person name="Lee S.E."/>
            <person name="Jeon J."/>
            <person name="Kim H."/>
            <person name="Choi G."/>
            <person name="Song H."/>
            <person name="Lee J."/>
            <person name="Lee S.-C."/>
            <person name="Kwon J.-K."/>
            <person name="Lee H.-Y."/>
            <person name="Koo N."/>
            <person name="Hong Y."/>
            <person name="Kim R.W."/>
            <person name="Kang W.-H."/>
            <person name="Huh J.H."/>
            <person name="Kang B.-C."/>
            <person name="Yang T.-J."/>
            <person name="Lee Y.-H."/>
            <person name="Bennetzen J.L."/>
            <person name="Choi D."/>
        </authorList>
    </citation>
    <scope>NUCLEOTIDE SEQUENCE [LARGE SCALE GENOMIC DNA]</scope>
    <source>
        <strain evidence="2">cv. PBC81</strain>
    </source>
</reference>
<gene>
    <name evidence="1" type="ORF">CQW23_25534</name>
</gene>
<reference evidence="1 2" key="1">
    <citation type="journal article" date="2017" name="Genome Biol.">
        <title>New reference genome sequences of hot pepper reveal the massive evolution of plant disease-resistance genes by retroduplication.</title>
        <authorList>
            <person name="Kim S."/>
            <person name="Park J."/>
            <person name="Yeom S.I."/>
            <person name="Kim Y.M."/>
            <person name="Seo E."/>
            <person name="Kim K.T."/>
            <person name="Kim M.S."/>
            <person name="Lee J.M."/>
            <person name="Cheong K."/>
            <person name="Shin H.S."/>
            <person name="Kim S.B."/>
            <person name="Han K."/>
            <person name="Lee J."/>
            <person name="Park M."/>
            <person name="Lee H.A."/>
            <person name="Lee H.Y."/>
            <person name="Lee Y."/>
            <person name="Oh S."/>
            <person name="Lee J.H."/>
            <person name="Choi E."/>
            <person name="Choi E."/>
            <person name="Lee S.E."/>
            <person name="Jeon J."/>
            <person name="Kim H."/>
            <person name="Choi G."/>
            <person name="Song H."/>
            <person name="Lee J."/>
            <person name="Lee S.C."/>
            <person name="Kwon J.K."/>
            <person name="Lee H.Y."/>
            <person name="Koo N."/>
            <person name="Hong Y."/>
            <person name="Kim R.W."/>
            <person name="Kang W.H."/>
            <person name="Huh J.H."/>
            <person name="Kang B.C."/>
            <person name="Yang T.J."/>
            <person name="Lee Y.H."/>
            <person name="Bennetzen J.L."/>
            <person name="Choi D."/>
        </authorList>
    </citation>
    <scope>NUCLEOTIDE SEQUENCE [LARGE SCALE GENOMIC DNA]</scope>
    <source>
        <strain evidence="2">cv. PBC81</strain>
    </source>
</reference>